<protein>
    <submittedName>
        <fullName evidence="3">Uncharacterized protein</fullName>
    </submittedName>
</protein>
<keyword evidence="2" id="KW-1133">Transmembrane helix</keyword>
<keyword evidence="2" id="KW-0472">Membrane</keyword>
<feature type="region of interest" description="Disordered" evidence="1">
    <location>
        <begin position="139"/>
        <end position="166"/>
    </location>
</feature>
<proteinExistence type="predicted"/>
<reference evidence="3" key="2">
    <citation type="journal article" date="2024" name="Plant">
        <title>Genomic evolution and insights into agronomic trait innovations of Sesamum species.</title>
        <authorList>
            <person name="Miao H."/>
            <person name="Wang L."/>
            <person name="Qu L."/>
            <person name="Liu H."/>
            <person name="Sun Y."/>
            <person name="Le M."/>
            <person name="Wang Q."/>
            <person name="Wei S."/>
            <person name="Zheng Y."/>
            <person name="Lin W."/>
            <person name="Duan Y."/>
            <person name="Cao H."/>
            <person name="Xiong S."/>
            <person name="Wang X."/>
            <person name="Wei L."/>
            <person name="Li C."/>
            <person name="Ma Q."/>
            <person name="Ju M."/>
            <person name="Zhao R."/>
            <person name="Li G."/>
            <person name="Mu C."/>
            <person name="Tian Q."/>
            <person name="Mei H."/>
            <person name="Zhang T."/>
            <person name="Gao T."/>
            <person name="Zhang H."/>
        </authorList>
    </citation>
    <scope>NUCLEOTIDE SEQUENCE</scope>
    <source>
        <strain evidence="3">KEN8</strain>
    </source>
</reference>
<organism evidence="3">
    <name type="scientific">Sesamum calycinum</name>
    <dbReference type="NCBI Taxonomy" id="2727403"/>
    <lineage>
        <taxon>Eukaryota</taxon>
        <taxon>Viridiplantae</taxon>
        <taxon>Streptophyta</taxon>
        <taxon>Embryophyta</taxon>
        <taxon>Tracheophyta</taxon>
        <taxon>Spermatophyta</taxon>
        <taxon>Magnoliopsida</taxon>
        <taxon>eudicotyledons</taxon>
        <taxon>Gunneridae</taxon>
        <taxon>Pentapetalae</taxon>
        <taxon>asterids</taxon>
        <taxon>lamiids</taxon>
        <taxon>Lamiales</taxon>
        <taxon>Pedaliaceae</taxon>
        <taxon>Sesamum</taxon>
    </lineage>
</organism>
<gene>
    <name evidence="3" type="ORF">Scaly_0939000</name>
</gene>
<evidence type="ECO:0000313" key="3">
    <source>
        <dbReference type="EMBL" id="KAL0372574.1"/>
    </source>
</evidence>
<keyword evidence="2" id="KW-0812">Transmembrane</keyword>
<comment type="caution">
    <text evidence="3">The sequence shown here is derived from an EMBL/GenBank/DDBJ whole genome shotgun (WGS) entry which is preliminary data.</text>
</comment>
<dbReference type="AlphaFoldDB" id="A0AAW2QY84"/>
<reference evidence="3" key="1">
    <citation type="submission" date="2020-06" db="EMBL/GenBank/DDBJ databases">
        <authorList>
            <person name="Li T."/>
            <person name="Hu X."/>
            <person name="Zhang T."/>
            <person name="Song X."/>
            <person name="Zhang H."/>
            <person name="Dai N."/>
            <person name="Sheng W."/>
            <person name="Hou X."/>
            <person name="Wei L."/>
        </authorList>
    </citation>
    <scope>NUCLEOTIDE SEQUENCE</scope>
    <source>
        <strain evidence="3">KEN8</strain>
        <tissue evidence="3">Leaf</tissue>
    </source>
</reference>
<name>A0AAW2QY84_9LAMI</name>
<feature type="transmembrane region" description="Helical" evidence="2">
    <location>
        <begin position="12"/>
        <end position="35"/>
    </location>
</feature>
<dbReference type="PANTHER" id="PTHR33237">
    <property type="entry name" value="F2P16.13 PROTEIN-RELATED"/>
    <property type="match status" value="1"/>
</dbReference>
<evidence type="ECO:0000256" key="2">
    <source>
        <dbReference type="SAM" id="Phobius"/>
    </source>
</evidence>
<dbReference type="EMBL" id="JACGWM010000005">
    <property type="protein sequence ID" value="KAL0372574.1"/>
    <property type="molecule type" value="Genomic_DNA"/>
</dbReference>
<accession>A0AAW2QY84</accession>
<sequence>MVRPIPIHVGEISFSPIPLAVALFVSVSALVALCAKHARQVPGKYDEPETNTPRSLGLRTPKQLITTLSNKAMIPLVHAKKSLLQPQPQPQPAGNTTTKAQEEMGLWQKAILMGEKCQPPEFSGVIYYDYSGNRIPEMPKSPRAAHMSPLRNFTSFPAQRTDKSLH</sequence>
<evidence type="ECO:0000256" key="1">
    <source>
        <dbReference type="SAM" id="MobiDB-lite"/>
    </source>
</evidence>
<dbReference type="PANTHER" id="PTHR33237:SF50">
    <property type="entry name" value="TRANSMEMBRANE PROTEIN"/>
    <property type="match status" value="1"/>
</dbReference>